<evidence type="ECO:0000256" key="10">
    <source>
        <dbReference type="SAM" id="Phobius"/>
    </source>
</evidence>
<proteinExistence type="predicted"/>
<evidence type="ECO:0000256" key="5">
    <source>
        <dbReference type="ARBA" id="ARBA00022679"/>
    </source>
</evidence>
<keyword evidence="4" id="KW-0328">Glycosyltransferase</keyword>
<evidence type="ECO:0000256" key="1">
    <source>
        <dbReference type="ARBA" id="ARBA00004477"/>
    </source>
</evidence>
<evidence type="ECO:0000256" key="7">
    <source>
        <dbReference type="ARBA" id="ARBA00022824"/>
    </source>
</evidence>
<feature type="transmembrane region" description="Helical" evidence="10">
    <location>
        <begin position="307"/>
        <end position="325"/>
    </location>
</feature>
<comment type="caution">
    <text evidence="11">The sequence shown here is derived from an EMBL/GenBank/DDBJ whole genome shotgun (WGS) entry which is preliminary data.</text>
</comment>
<dbReference type="EMBL" id="MWIH01000008">
    <property type="protein sequence ID" value="OQO90135.1"/>
    <property type="molecule type" value="Genomic_DNA"/>
</dbReference>
<keyword evidence="7" id="KW-0256">Endoplasmic reticulum</keyword>
<keyword evidence="12" id="KW-1185">Reference proteome</keyword>
<feature type="transmembrane region" description="Helical" evidence="10">
    <location>
        <begin position="282"/>
        <end position="300"/>
    </location>
</feature>
<evidence type="ECO:0008006" key="13">
    <source>
        <dbReference type="Google" id="ProtNLM"/>
    </source>
</evidence>
<evidence type="ECO:0000313" key="12">
    <source>
        <dbReference type="Proteomes" id="UP000192591"/>
    </source>
</evidence>
<dbReference type="GO" id="GO:0006506">
    <property type="term" value="P:GPI anchor biosynthetic process"/>
    <property type="evidence" value="ECO:0007669"/>
    <property type="project" value="UniProtKB-UniPathway"/>
</dbReference>
<organism evidence="11 12">
    <name type="scientific">Saccharomonospora piscinae</name>
    <dbReference type="NCBI Taxonomy" id="687388"/>
    <lineage>
        <taxon>Bacteria</taxon>
        <taxon>Bacillati</taxon>
        <taxon>Actinomycetota</taxon>
        <taxon>Actinomycetes</taxon>
        <taxon>Pseudonocardiales</taxon>
        <taxon>Pseudonocardiaceae</taxon>
        <taxon>Saccharomonospora</taxon>
    </lineage>
</organism>
<dbReference type="Proteomes" id="UP000192591">
    <property type="component" value="Unassembled WGS sequence"/>
</dbReference>
<sequence length="381" mass="39908">MLDAPRHTARVELARRVPLWAWAIAVYLAVRAVGVGVLAVMTPEGETLLDQLTAWDGHWYLGIAEHGYTGHGEGTVDADGEPYPSAPFAFFPLLPSAMSIVATLGLPLDLAGIAVATAAGIVAAPALLRLAGHVDPRPTVGLLLVALTASAPMSSTLSMVYTEAPFLACACWALVGVVEHRWALAGTCTLLAGLTRSTAVVLIAVVVAAALWRTWRHRAGWAPLSAVVLAPLGLLGWWGTVHVWTGHTWQEIELRGWGVAWDWGADTWAWITRAVAGEAQPYHVLAVAVLLAAAVLAVAGARLPWPLALYGAGVVTLAVGSGGLPQITPRVLLAAAPVLLLPVAAGLAHRRPATIAAVTGVWIVGGSWYSAYALTVWPYAI</sequence>
<dbReference type="GO" id="GO:0016020">
    <property type="term" value="C:membrane"/>
    <property type="evidence" value="ECO:0007669"/>
    <property type="project" value="GOC"/>
</dbReference>
<comment type="pathway">
    <text evidence="2">Glycolipid biosynthesis; glycosylphosphatidylinositol-anchor biosynthesis.</text>
</comment>
<evidence type="ECO:0000256" key="4">
    <source>
        <dbReference type="ARBA" id="ARBA00022676"/>
    </source>
</evidence>
<evidence type="ECO:0000256" key="3">
    <source>
        <dbReference type="ARBA" id="ARBA00022502"/>
    </source>
</evidence>
<evidence type="ECO:0000256" key="9">
    <source>
        <dbReference type="ARBA" id="ARBA00023136"/>
    </source>
</evidence>
<feature type="transmembrane region" description="Helical" evidence="10">
    <location>
        <begin position="100"/>
        <end position="128"/>
    </location>
</feature>
<keyword evidence="6 10" id="KW-0812">Transmembrane</keyword>
<reference evidence="11 12" key="1">
    <citation type="submission" date="2017-02" db="EMBL/GenBank/DDBJ databases">
        <title>Draft genome of Saccharomonospora sp. 154.</title>
        <authorList>
            <person name="Alonso-Carmona G.S."/>
            <person name="De La Haba R."/>
            <person name="Vera-Gargallo B."/>
            <person name="Sandoval-Trujillo A.H."/>
            <person name="Ramirez-Duran N."/>
            <person name="Ventosa A."/>
        </authorList>
    </citation>
    <scope>NUCLEOTIDE SEQUENCE [LARGE SCALE GENOMIC DNA]</scope>
    <source>
        <strain evidence="11 12">LRS4.154</strain>
    </source>
</reference>
<evidence type="ECO:0000256" key="2">
    <source>
        <dbReference type="ARBA" id="ARBA00004687"/>
    </source>
</evidence>
<gene>
    <name evidence="11" type="ORF">B1813_19110</name>
</gene>
<keyword evidence="5" id="KW-0808">Transferase</keyword>
<feature type="transmembrane region" description="Helical" evidence="10">
    <location>
        <begin position="331"/>
        <end position="348"/>
    </location>
</feature>
<keyword evidence="9 10" id="KW-0472">Membrane</keyword>
<dbReference type="AlphaFoldDB" id="A0A1V8ZYX7"/>
<dbReference type="PANTHER" id="PTHR12468:SF2">
    <property type="entry name" value="GPI MANNOSYLTRANSFERASE 2"/>
    <property type="match status" value="1"/>
</dbReference>
<keyword evidence="3" id="KW-0337">GPI-anchor biosynthesis</keyword>
<dbReference type="GO" id="GO:0000009">
    <property type="term" value="F:alpha-1,6-mannosyltransferase activity"/>
    <property type="evidence" value="ECO:0007669"/>
    <property type="project" value="InterPro"/>
</dbReference>
<comment type="subcellular location">
    <subcellularLocation>
        <location evidence="1">Endoplasmic reticulum membrane</location>
        <topology evidence="1">Multi-pass membrane protein</topology>
    </subcellularLocation>
</comment>
<evidence type="ECO:0000256" key="8">
    <source>
        <dbReference type="ARBA" id="ARBA00022989"/>
    </source>
</evidence>
<dbReference type="STRING" id="1962155.B1813_19110"/>
<protein>
    <recommendedName>
        <fullName evidence="13">Integral membrane protein</fullName>
    </recommendedName>
</protein>
<feature type="transmembrane region" description="Helical" evidence="10">
    <location>
        <begin position="355"/>
        <end position="380"/>
    </location>
</feature>
<dbReference type="PANTHER" id="PTHR12468">
    <property type="entry name" value="GPI MANNOSYLTRANSFERASE 2"/>
    <property type="match status" value="1"/>
</dbReference>
<feature type="transmembrane region" description="Helical" evidence="10">
    <location>
        <begin position="20"/>
        <end position="41"/>
    </location>
</feature>
<evidence type="ECO:0000256" key="6">
    <source>
        <dbReference type="ARBA" id="ARBA00022692"/>
    </source>
</evidence>
<keyword evidence="8 10" id="KW-1133">Transmembrane helix</keyword>
<name>A0A1V8ZYX7_SACPI</name>
<dbReference type="InterPro" id="IPR007315">
    <property type="entry name" value="PIG-V/Gpi18"/>
</dbReference>
<dbReference type="UniPathway" id="UPA00196"/>
<feature type="transmembrane region" description="Helical" evidence="10">
    <location>
        <begin position="219"/>
        <end position="239"/>
    </location>
</feature>
<feature type="transmembrane region" description="Helical" evidence="10">
    <location>
        <begin position="182"/>
        <end position="212"/>
    </location>
</feature>
<accession>A0A1V8ZYX7</accession>
<evidence type="ECO:0000313" key="11">
    <source>
        <dbReference type="EMBL" id="OQO90135.1"/>
    </source>
</evidence>
<dbReference type="GO" id="GO:0004376">
    <property type="term" value="F:GPI mannosyltransferase activity"/>
    <property type="evidence" value="ECO:0007669"/>
    <property type="project" value="InterPro"/>
</dbReference>
<feature type="transmembrane region" description="Helical" evidence="10">
    <location>
        <begin position="140"/>
        <end position="162"/>
    </location>
</feature>